<dbReference type="RefSeq" id="WP_074710906.1">
    <property type="nucleotide sequence ID" value="NZ_FNTV01000001.1"/>
</dbReference>
<name>A0A1H5HV65_9MICC</name>
<dbReference type="EMBL" id="FNTV01000001">
    <property type="protein sequence ID" value="SEE31837.1"/>
    <property type="molecule type" value="Genomic_DNA"/>
</dbReference>
<sequence length="103" mass="11180">MDVFEISVDDELFRISERYQPDGRLSCDYSWLNGPAVGTYGFTIGRSGGEAAPNDSDGASRMSREALVEEARSFLDSFYAAGGVGEEDFPDHIPTRIHGNIGG</sequence>
<protein>
    <submittedName>
        <fullName evidence="1">Uncharacterized protein</fullName>
    </submittedName>
</protein>
<accession>A0A1H5HV65</accession>
<proteinExistence type="predicted"/>
<evidence type="ECO:0000313" key="1">
    <source>
        <dbReference type="EMBL" id="SEE31837.1"/>
    </source>
</evidence>
<organism evidence="1 2">
    <name type="scientific">Arthrobacter alpinus</name>
    <dbReference type="NCBI Taxonomy" id="656366"/>
    <lineage>
        <taxon>Bacteria</taxon>
        <taxon>Bacillati</taxon>
        <taxon>Actinomycetota</taxon>
        <taxon>Actinomycetes</taxon>
        <taxon>Micrococcales</taxon>
        <taxon>Micrococcaceae</taxon>
        <taxon>Arthrobacter</taxon>
    </lineage>
</organism>
<reference evidence="1 2" key="1">
    <citation type="submission" date="2016-10" db="EMBL/GenBank/DDBJ databases">
        <authorList>
            <person name="de Groot N.N."/>
        </authorList>
    </citation>
    <scope>NUCLEOTIDE SEQUENCE [LARGE SCALE GENOMIC DNA]</scope>
    <source>
        <strain evidence="1 2">DSM 22274</strain>
    </source>
</reference>
<dbReference type="Proteomes" id="UP000182725">
    <property type="component" value="Unassembled WGS sequence"/>
</dbReference>
<gene>
    <name evidence="1" type="ORF">SAMN04489740_1117</name>
</gene>
<dbReference type="AlphaFoldDB" id="A0A1H5HV65"/>
<evidence type="ECO:0000313" key="2">
    <source>
        <dbReference type="Proteomes" id="UP000182725"/>
    </source>
</evidence>